<dbReference type="Pfam" id="PF00581">
    <property type="entry name" value="Rhodanese"/>
    <property type="match status" value="1"/>
</dbReference>
<dbReference type="SMART" id="SM00450">
    <property type="entry name" value="RHOD"/>
    <property type="match status" value="1"/>
</dbReference>
<gene>
    <name evidence="15" type="ORF">CAZ10_24795</name>
</gene>
<comment type="function">
    <text evidence="7">Catalyzes the adenylation by ATP of the carboxyl group of the C-terminal glycine of sulfur carrier protein MoaD.</text>
</comment>
<accession>A0A241XL57</accession>
<comment type="similarity">
    <text evidence="2">Belongs to the HesA/MoeB/ThiF family.</text>
</comment>
<comment type="pathway">
    <text evidence="1">Cofactor biosynthesis; molybdopterin biosynthesis.</text>
</comment>
<evidence type="ECO:0000256" key="12">
    <source>
        <dbReference type="ARBA" id="ARBA00075328"/>
    </source>
</evidence>
<feature type="domain" description="Rhodanese" evidence="14">
    <location>
        <begin position="382"/>
        <end position="470"/>
    </location>
</feature>
<evidence type="ECO:0000256" key="2">
    <source>
        <dbReference type="ARBA" id="ARBA00009919"/>
    </source>
</evidence>
<evidence type="ECO:0000256" key="5">
    <source>
        <dbReference type="ARBA" id="ARBA00022840"/>
    </source>
</evidence>
<dbReference type="FunFam" id="3.40.50.720:FF:000033">
    <property type="entry name" value="Adenylyltransferase and sulfurtransferase MOCS3"/>
    <property type="match status" value="1"/>
</dbReference>
<dbReference type="GO" id="GO:0008146">
    <property type="term" value="F:sulfotransferase activity"/>
    <property type="evidence" value="ECO:0007669"/>
    <property type="project" value="TreeGrafter"/>
</dbReference>
<dbReference type="InterPro" id="IPR003749">
    <property type="entry name" value="ThiS/MoaD-like"/>
</dbReference>
<dbReference type="EMBL" id="NFFZ01000015">
    <property type="protein sequence ID" value="OTI57893.1"/>
    <property type="molecule type" value="Genomic_DNA"/>
</dbReference>
<comment type="subunit">
    <text evidence="8">Homodimer. Forms a stable heterotetrameric complex of 2 MoeB and 2 MoaD during adenylation of MoaD.</text>
</comment>
<dbReference type="InterPro" id="IPR000594">
    <property type="entry name" value="ThiF_NAD_FAD-bd"/>
</dbReference>
<evidence type="ECO:0000256" key="3">
    <source>
        <dbReference type="ARBA" id="ARBA00022679"/>
    </source>
</evidence>
<dbReference type="InterPro" id="IPR012675">
    <property type="entry name" value="Beta-grasp_dom_sf"/>
</dbReference>
<dbReference type="PROSITE" id="PS50206">
    <property type="entry name" value="RHODANESE_3"/>
    <property type="match status" value="1"/>
</dbReference>
<dbReference type="RefSeq" id="WP_023116577.1">
    <property type="nucleotide sequence ID" value="NZ_BAABSN010000008.1"/>
</dbReference>
<reference evidence="15 16" key="1">
    <citation type="submission" date="2017-05" db="EMBL/GenBank/DDBJ databases">
        <authorList>
            <person name="Song R."/>
            <person name="Chenine A.L."/>
            <person name="Ruprecht R.M."/>
        </authorList>
    </citation>
    <scope>NUCLEOTIDE SEQUENCE [LARGE SCALE GENOMIC DNA]</scope>
    <source>
        <strain evidence="15 16">S567_C10_BS</strain>
    </source>
</reference>
<comment type="catalytic activity">
    <reaction evidence="6">
        <text>[molybdopterin-synthase sulfur-carrier protein]-C-terminal Gly-Gly + ATP + H(+) = [molybdopterin-synthase sulfur-carrier protein]-C-terminal Gly-Gly-AMP + diphosphate</text>
        <dbReference type="Rhea" id="RHEA:43616"/>
        <dbReference type="Rhea" id="RHEA-COMP:12159"/>
        <dbReference type="Rhea" id="RHEA-COMP:12202"/>
        <dbReference type="ChEBI" id="CHEBI:15378"/>
        <dbReference type="ChEBI" id="CHEBI:30616"/>
        <dbReference type="ChEBI" id="CHEBI:33019"/>
        <dbReference type="ChEBI" id="CHEBI:90618"/>
        <dbReference type="ChEBI" id="CHEBI:90778"/>
        <dbReference type="EC" id="2.7.7.80"/>
    </reaction>
</comment>
<name>A0A241XL57_PSEAI</name>
<proteinExistence type="inferred from homology"/>
<evidence type="ECO:0000256" key="1">
    <source>
        <dbReference type="ARBA" id="ARBA00005046"/>
    </source>
</evidence>
<dbReference type="PANTHER" id="PTHR10953">
    <property type="entry name" value="UBIQUITIN-ACTIVATING ENZYME E1"/>
    <property type="match status" value="1"/>
</dbReference>
<dbReference type="InterPro" id="IPR035985">
    <property type="entry name" value="Ubiquitin-activating_enz"/>
</dbReference>
<dbReference type="Pfam" id="PF02597">
    <property type="entry name" value="ThiS"/>
    <property type="match status" value="1"/>
</dbReference>
<dbReference type="CDD" id="cd17040">
    <property type="entry name" value="Ubl_MoaD_like"/>
    <property type="match status" value="1"/>
</dbReference>
<dbReference type="AlphaFoldDB" id="A0A241XL57"/>
<evidence type="ECO:0000259" key="14">
    <source>
        <dbReference type="PROSITE" id="PS50206"/>
    </source>
</evidence>
<dbReference type="GO" id="GO:0005829">
    <property type="term" value="C:cytosol"/>
    <property type="evidence" value="ECO:0007669"/>
    <property type="project" value="TreeGrafter"/>
</dbReference>
<keyword evidence="5" id="KW-0067">ATP-binding</keyword>
<dbReference type="SUPFAM" id="SSF54285">
    <property type="entry name" value="MoaD/ThiS"/>
    <property type="match status" value="1"/>
</dbReference>
<dbReference type="GO" id="GO:0004792">
    <property type="term" value="F:thiosulfate-cyanide sulfurtransferase activity"/>
    <property type="evidence" value="ECO:0007669"/>
    <property type="project" value="TreeGrafter"/>
</dbReference>
<evidence type="ECO:0000256" key="9">
    <source>
        <dbReference type="ARBA" id="ARBA00066884"/>
    </source>
</evidence>
<evidence type="ECO:0000256" key="13">
    <source>
        <dbReference type="ARBA" id="ARBA00078531"/>
    </source>
</evidence>
<protein>
    <recommendedName>
        <fullName evidence="10">Molybdopterin-synthase adenylyltransferase</fullName>
        <ecNumber evidence="9">2.7.7.80</ecNumber>
    </recommendedName>
    <alternativeName>
        <fullName evidence="13">MoaD protein adenylase</fullName>
    </alternativeName>
    <alternativeName>
        <fullName evidence="11">Molybdopterin-converting factor subunit 1 adenylase</fullName>
    </alternativeName>
    <alternativeName>
        <fullName evidence="12">Sulfur carrier protein MoaD adenylyltransferase</fullName>
    </alternativeName>
</protein>
<evidence type="ECO:0000256" key="11">
    <source>
        <dbReference type="ARBA" id="ARBA00075110"/>
    </source>
</evidence>
<keyword evidence="4" id="KW-0547">Nucleotide-binding</keyword>
<dbReference type="GO" id="GO:0005524">
    <property type="term" value="F:ATP binding"/>
    <property type="evidence" value="ECO:0007669"/>
    <property type="project" value="UniProtKB-KW"/>
</dbReference>
<dbReference type="CDD" id="cd00757">
    <property type="entry name" value="ThiF_MoeB_HesA_family"/>
    <property type="match status" value="1"/>
</dbReference>
<dbReference type="InterPro" id="IPR045886">
    <property type="entry name" value="ThiF/MoeB/HesA"/>
</dbReference>
<sequence length="472" mass="51233">MKTVIFPEVLVRAAQLEGGRLEGAGLTVGELLAGLARKHPSLLGHLYYENGQLKEHFLLTHKGSLVNLDGELSDGDEVEVMLATSGGSGVEALSDEEVQRYVRHITLPGVGREGQQRLKQARVLIIGTGGLGSPACLYLAAAGVGTIGLVDFDVVESSNLQRQVVHGYSTLGMPKVESAQRRMQDLNPYIEVVTHRYAIDADNAQSLIQSYDLVLDGTDNFATRYLVNAVCAKLGKPLVFGAIYRFEGQVSVFNLEGGPCYQCLFPNNPPPEVAPSCNAGGVIGVLPGVIGLLQATEAVKALVGLGKSLSGRLLRFDALLMHFNEVKFNRRDDCPACGKTAAENPRHWREGLLCQASAAPSQRLDDDRYIDPSCLLQLMKSNSENYALLDVRDAGELEVCQLPGIVHVPLNELASHFANLDFSKRYILVCYAGTRAERAAIQLMGAGFSNVQVLDGGMKRWAKEIEQHMPMY</sequence>
<evidence type="ECO:0000256" key="8">
    <source>
        <dbReference type="ARBA" id="ARBA00063809"/>
    </source>
</evidence>
<dbReference type="InterPro" id="IPR036873">
    <property type="entry name" value="Rhodanese-like_dom_sf"/>
</dbReference>
<evidence type="ECO:0000313" key="16">
    <source>
        <dbReference type="Proteomes" id="UP000194857"/>
    </source>
</evidence>
<dbReference type="Gene3D" id="3.10.20.30">
    <property type="match status" value="1"/>
</dbReference>
<dbReference type="Proteomes" id="UP000194857">
    <property type="component" value="Unassembled WGS sequence"/>
</dbReference>
<dbReference type="GO" id="GO:0008641">
    <property type="term" value="F:ubiquitin-like modifier activating enzyme activity"/>
    <property type="evidence" value="ECO:0007669"/>
    <property type="project" value="InterPro"/>
</dbReference>
<dbReference type="CDD" id="cd00158">
    <property type="entry name" value="RHOD"/>
    <property type="match status" value="1"/>
</dbReference>
<dbReference type="PANTHER" id="PTHR10953:SF102">
    <property type="entry name" value="ADENYLYLTRANSFERASE AND SULFURTRANSFERASE MOCS3"/>
    <property type="match status" value="1"/>
</dbReference>
<dbReference type="NCBIfam" id="NF004281">
    <property type="entry name" value="PRK05690.1"/>
    <property type="match status" value="1"/>
</dbReference>
<organism evidence="15 16">
    <name type="scientific">Pseudomonas aeruginosa</name>
    <dbReference type="NCBI Taxonomy" id="287"/>
    <lineage>
        <taxon>Bacteria</taxon>
        <taxon>Pseudomonadati</taxon>
        <taxon>Pseudomonadota</taxon>
        <taxon>Gammaproteobacteria</taxon>
        <taxon>Pseudomonadales</taxon>
        <taxon>Pseudomonadaceae</taxon>
        <taxon>Pseudomonas</taxon>
    </lineage>
</organism>
<dbReference type="InterPro" id="IPR016155">
    <property type="entry name" value="Mopterin_synth/thiamin_S_b"/>
</dbReference>
<dbReference type="Gene3D" id="3.40.250.10">
    <property type="entry name" value="Rhodanese-like domain"/>
    <property type="match status" value="1"/>
</dbReference>
<dbReference type="GO" id="GO:0061605">
    <property type="term" value="F:molybdopterin-synthase adenylyltransferase activity"/>
    <property type="evidence" value="ECO:0007669"/>
    <property type="project" value="UniProtKB-EC"/>
</dbReference>
<evidence type="ECO:0000256" key="7">
    <source>
        <dbReference type="ARBA" id="ARBA00055169"/>
    </source>
</evidence>
<dbReference type="EC" id="2.7.7.80" evidence="9"/>
<evidence type="ECO:0000313" key="15">
    <source>
        <dbReference type="EMBL" id="OTI57893.1"/>
    </source>
</evidence>
<dbReference type="Pfam" id="PF00899">
    <property type="entry name" value="ThiF"/>
    <property type="match status" value="1"/>
</dbReference>
<evidence type="ECO:0000256" key="4">
    <source>
        <dbReference type="ARBA" id="ARBA00022741"/>
    </source>
</evidence>
<evidence type="ECO:0000256" key="6">
    <source>
        <dbReference type="ARBA" id="ARBA00052218"/>
    </source>
</evidence>
<dbReference type="SUPFAM" id="SSF69572">
    <property type="entry name" value="Activating enzymes of the ubiquitin-like proteins"/>
    <property type="match status" value="1"/>
</dbReference>
<keyword evidence="3" id="KW-0808">Transferase</keyword>
<dbReference type="InterPro" id="IPR001763">
    <property type="entry name" value="Rhodanese-like_dom"/>
</dbReference>
<dbReference type="Gene3D" id="3.40.50.720">
    <property type="entry name" value="NAD(P)-binding Rossmann-like Domain"/>
    <property type="match status" value="1"/>
</dbReference>
<evidence type="ECO:0000256" key="10">
    <source>
        <dbReference type="ARBA" id="ARBA00073635"/>
    </source>
</evidence>
<comment type="caution">
    <text evidence="15">The sequence shown here is derived from an EMBL/GenBank/DDBJ whole genome shotgun (WGS) entry which is preliminary data.</text>
</comment>